<dbReference type="EMBL" id="CDMC01000005">
    <property type="protein sequence ID" value="CEL05257.1"/>
    <property type="molecule type" value="Genomic_DNA"/>
</dbReference>
<name>A0A0U5C920_ASPCI</name>
<evidence type="ECO:0000313" key="3">
    <source>
        <dbReference type="Proteomes" id="UP000054771"/>
    </source>
</evidence>
<accession>A0A0U5C920</accession>
<evidence type="ECO:0000313" key="2">
    <source>
        <dbReference type="EMBL" id="CEL05257.1"/>
    </source>
</evidence>
<feature type="chain" id="PRO_5012091007" evidence="1">
    <location>
        <begin position="16"/>
        <end position="131"/>
    </location>
</feature>
<sequence>MLYLLSIQLLQSLCMYDIGTQEKAPVSDHMRGPGRSNFETSPSQQKKLFVFTESSLSLPDFGFRTLLRPMELLWTKTRRRRLFSKSITRHACDDVVVPSPVTTLIHQVVSSAKQSLPIEWDSHNGKKLYLA</sequence>
<dbReference type="AlphaFoldDB" id="A0A0U5C920"/>
<organism evidence="2 3">
    <name type="scientific">Aspergillus calidoustus</name>
    <dbReference type="NCBI Taxonomy" id="454130"/>
    <lineage>
        <taxon>Eukaryota</taxon>
        <taxon>Fungi</taxon>
        <taxon>Dikarya</taxon>
        <taxon>Ascomycota</taxon>
        <taxon>Pezizomycotina</taxon>
        <taxon>Eurotiomycetes</taxon>
        <taxon>Eurotiomycetidae</taxon>
        <taxon>Eurotiales</taxon>
        <taxon>Aspergillaceae</taxon>
        <taxon>Aspergillus</taxon>
        <taxon>Aspergillus subgen. Nidulantes</taxon>
    </lineage>
</organism>
<gene>
    <name evidence="2" type="ORF">ASPCAL06375</name>
</gene>
<proteinExistence type="predicted"/>
<keyword evidence="3" id="KW-1185">Reference proteome</keyword>
<protein>
    <submittedName>
        <fullName evidence="2">Uncharacterized protein</fullName>
    </submittedName>
</protein>
<keyword evidence="1" id="KW-0732">Signal</keyword>
<reference evidence="3" key="1">
    <citation type="journal article" date="2016" name="Genome Announc.">
        <title>Draft genome sequences of fungus Aspergillus calidoustus.</title>
        <authorList>
            <person name="Horn F."/>
            <person name="Linde J."/>
            <person name="Mattern D.J."/>
            <person name="Walther G."/>
            <person name="Guthke R."/>
            <person name="Scherlach K."/>
            <person name="Martin K."/>
            <person name="Brakhage A.A."/>
            <person name="Petzke L."/>
            <person name="Valiante V."/>
        </authorList>
    </citation>
    <scope>NUCLEOTIDE SEQUENCE [LARGE SCALE GENOMIC DNA]</scope>
    <source>
        <strain evidence="3">SF006504</strain>
    </source>
</reference>
<evidence type="ECO:0000256" key="1">
    <source>
        <dbReference type="SAM" id="SignalP"/>
    </source>
</evidence>
<feature type="signal peptide" evidence="1">
    <location>
        <begin position="1"/>
        <end position="15"/>
    </location>
</feature>
<dbReference type="Proteomes" id="UP000054771">
    <property type="component" value="Unassembled WGS sequence"/>
</dbReference>